<dbReference type="EMBL" id="QSRJ01000003">
    <property type="protein sequence ID" value="RGL11196.1"/>
    <property type="molecule type" value="Genomic_DNA"/>
</dbReference>
<dbReference type="GO" id="GO:0032259">
    <property type="term" value="P:methylation"/>
    <property type="evidence" value="ECO:0007669"/>
    <property type="project" value="UniProtKB-KW"/>
</dbReference>
<reference evidence="4 5" key="1">
    <citation type="submission" date="2018-08" db="EMBL/GenBank/DDBJ databases">
        <title>A genome reference for cultivated species of the human gut microbiota.</title>
        <authorList>
            <person name="Zou Y."/>
            <person name="Xue W."/>
            <person name="Luo G."/>
        </authorList>
    </citation>
    <scope>NUCLEOTIDE SEQUENCE [LARGE SCALE GENOMIC DNA]</scope>
    <source>
        <strain evidence="4 5">TF08-14</strain>
    </source>
</reference>
<protein>
    <submittedName>
        <fullName evidence="4">Class I SAM-dependent methyltransferase</fullName>
    </submittedName>
</protein>
<dbReference type="CDD" id="cd02440">
    <property type="entry name" value="AdoMet_MTases"/>
    <property type="match status" value="1"/>
</dbReference>
<dbReference type="AlphaFoldDB" id="A0A3E4QVF5"/>
<evidence type="ECO:0000256" key="2">
    <source>
        <dbReference type="ARBA" id="ARBA00022679"/>
    </source>
</evidence>
<dbReference type="PANTHER" id="PTHR43861">
    <property type="entry name" value="TRANS-ACONITATE 2-METHYLTRANSFERASE-RELATED"/>
    <property type="match status" value="1"/>
</dbReference>
<dbReference type="InterPro" id="IPR041698">
    <property type="entry name" value="Methyltransf_25"/>
</dbReference>
<comment type="caution">
    <text evidence="4">The sequence shown here is derived from an EMBL/GenBank/DDBJ whole genome shotgun (WGS) entry which is preliminary data.</text>
</comment>
<proteinExistence type="predicted"/>
<dbReference type="Proteomes" id="UP000260943">
    <property type="component" value="Unassembled WGS sequence"/>
</dbReference>
<organism evidence="4 5">
    <name type="scientific">Collinsella tanakaei</name>
    <dbReference type="NCBI Taxonomy" id="626935"/>
    <lineage>
        <taxon>Bacteria</taxon>
        <taxon>Bacillati</taxon>
        <taxon>Actinomycetota</taxon>
        <taxon>Coriobacteriia</taxon>
        <taxon>Coriobacteriales</taxon>
        <taxon>Coriobacteriaceae</taxon>
        <taxon>Collinsella</taxon>
    </lineage>
</organism>
<evidence type="ECO:0000256" key="1">
    <source>
        <dbReference type="ARBA" id="ARBA00022603"/>
    </source>
</evidence>
<keyword evidence="1 4" id="KW-0489">Methyltransferase</keyword>
<accession>A0A3E4QVF5</accession>
<evidence type="ECO:0000259" key="3">
    <source>
        <dbReference type="Pfam" id="PF13649"/>
    </source>
</evidence>
<dbReference type="InterPro" id="IPR029063">
    <property type="entry name" value="SAM-dependent_MTases_sf"/>
</dbReference>
<evidence type="ECO:0000313" key="5">
    <source>
        <dbReference type="Proteomes" id="UP000260943"/>
    </source>
</evidence>
<dbReference type="RefSeq" id="WP_117679206.1">
    <property type="nucleotide sequence ID" value="NZ_QSRJ01000003.1"/>
</dbReference>
<sequence length="247" mass="27863">MKNYYGKLCAETYEVLHAEAPEDELAFYLSYAHAGDKILEPMCGSGRFLIPFMERGFDITGIDLSEEMLSALYRKAPRAHAFKGDILKFDSDAPYDYIFISSGSFSLFTDEGAEDRVLVKLRSLLAPGGKMVIAAESMAGAHNGDGSYHLVSAIPLDDGGELRFSSMDRYDAKTQTQHSPGRYELYRDGEPVESEWMDFQIRLYRFGELEQRLERAGFASVTTYRSFDREPAKGDMDEMFLYECSVG</sequence>
<feature type="domain" description="Methyltransferase" evidence="3">
    <location>
        <begin position="38"/>
        <end position="129"/>
    </location>
</feature>
<dbReference type="Pfam" id="PF13649">
    <property type="entry name" value="Methyltransf_25"/>
    <property type="match status" value="1"/>
</dbReference>
<keyword evidence="2 4" id="KW-0808">Transferase</keyword>
<dbReference type="GO" id="GO:0008168">
    <property type="term" value="F:methyltransferase activity"/>
    <property type="evidence" value="ECO:0007669"/>
    <property type="project" value="UniProtKB-KW"/>
</dbReference>
<name>A0A3E4QVF5_9ACTN</name>
<dbReference type="SUPFAM" id="SSF53335">
    <property type="entry name" value="S-adenosyl-L-methionine-dependent methyltransferases"/>
    <property type="match status" value="1"/>
</dbReference>
<dbReference type="PANTHER" id="PTHR43861:SF1">
    <property type="entry name" value="TRANS-ACONITATE 2-METHYLTRANSFERASE"/>
    <property type="match status" value="1"/>
</dbReference>
<gene>
    <name evidence="4" type="ORF">DXC81_03525</name>
</gene>
<evidence type="ECO:0000313" key="4">
    <source>
        <dbReference type="EMBL" id="RGL11196.1"/>
    </source>
</evidence>
<dbReference type="Gene3D" id="3.40.50.150">
    <property type="entry name" value="Vaccinia Virus protein VP39"/>
    <property type="match status" value="1"/>
</dbReference>